<reference evidence="6 7" key="2">
    <citation type="submission" date="2016-11" db="EMBL/GenBank/DDBJ databases">
        <authorList>
            <person name="Varghese N."/>
            <person name="Submissions S."/>
        </authorList>
    </citation>
    <scope>NUCLEOTIDE SEQUENCE [LARGE SCALE GENOMIC DNA]</scope>
    <source>
        <strain evidence="6 7">DSM 6368</strain>
    </source>
</reference>
<keyword evidence="7" id="KW-1185">Reference proteome</keyword>
<dbReference type="AlphaFoldDB" id="A0AB36NYB7"/>
<dbReference type="RefSeq" id="WP_073395432.1">
    <property type="nucleotide sequence ID" value="NZ_FRBX01000003.1"/>
</dbReference>
<keyword evidence="4 5" id="KW-0012">Acyltransferase</keyword>
<evidence type="ECO:0000256" key="2">
    <source>
        <dbReference type="ARBA" id="ARBA00022679"/>
    </source>
</evidence>
<evidence type="ECO:0000256" key="4">
    <source>
        <dbReference type="ARBA" id="ARBA00023315"/>
    </source>
</evidence>
<dbReference type="EMBL" id="MUHB01000025">
    <property type="protein sequence ID" value="OXB00038.1"/>
    <property type="molecule type" value="Genomic_DNA"/>
</dbReference>
<dbReference type="GO" id="GO:0008374">
    <property type="term" value="F:O-acyltransferase activity"/>
    <property type="evidence" value="ECO:0007669"/>
    <property type="project" value="TreeGrafter"/>
</dbReference>
<dbReference type="InterPro" id="IPR001451">
    <property type="entry name" value="Hexapep"/>
</dbReference>
<dbReference type="PANTHER" id="PTHR23416">
    <property type="entry name" value="SIALIC ACID SYNTHASE-RELATED"/>
    <property type="match status" value="1"/>
</dbReference>
<evidence type="ECO:0000313" key="6">
    <source>
        <dbReference type="EMBL" id="SHM53135.1"/>
    </source>
</evidence>
<comment type="similarity">
    <text evidence="1">Belongs to the transferase hexapeptide repeat family.</text>
</comment>
<dbReference type="EMBL" id="FRBX01000003">
    <property type="protein sequence ID" value="SHM53135.1"/>
    <property type="molecule type" value="Genomic_DNA"/>
</dbReference>
<gene>
    <name evidence="5" type="ORF">B0A72_20900</name>
    <name evidence="6" type="ORF">SAMN05444387_2739</name>
</gene>
<evidence type="ECO:0000256" key="3">
    <source>
        <dbReference type="ARBA" id="ARBA00022737"/>
    </source>
</evidence>
<dbReference type="CDD" id="cd04647">
    <property type="entry name" value="LbH_MAT_like"/>
    <property type="match status" value="1"/>
</dbReference>
<evidence type="ECO:0000313" key="8">
    <source>
        <dbReference type="Proteomes" id="UP000198431"/>
    </source>
</evidence>
<dbReference type="InterPro" id="IPR011004">
    <property type="entry name" value="Trimer_LpxA-like_sf"/>
</dbReference>
<reference evidence="5 8" key="1">
    <citation type="submission" date="2016-11" db="EMBL/GenBank/DDBJ databases">
        <title>Whole genomes of Flavobacteriaceae.</title>
        <authorList>
            <person name="Stine C."/>
            <person name="Li C."/>
            <person name="Tadesse D."/>
        </authorList>
    </citation>
    <scope>NUCLEOTIDE SEQUENCE [LARGE SCALE GENOMIC DNA]</scope>
    <source>
        <strain evidence="5 8">ATCC 19366</strain>
    </source>
</reference>
<dbReference type="Proteomes" id="UP000198431">
    <property type="component" value="Unassembled WGS sequence"/>
</dbReference>
<protein>
    <submittedName>
        <fullName evidence="6">Acetyltransferase (Isoleucine patch superfamily)</fullName>
    </submittedName>
    <submittedName>
        <fullName evidence="5">Acyltransferase</fullName>
    </submittedName>
</protein>
<sequence length="200" mass="21801">MYLVKIIRIPFYIFRLVRDIIFCIIKIGKWDKSWRFHDLPLIQKFDKSEIIIGKNFIACSNPKNNSIGVFQKVIIKTCKPNAIIQIGNHVGVSGATISSDSAITIGNHVLIGSGVLITDSDAHGINPKFRNDKSKIMSLPIVIEDNVFIGARAIILKGVTIGTGALIGAGSVVSKDVEAFAIVAGNPAKKIGDVRDEKYQ</sequence>
<dbReference type="PROSITE" id="PS00101">
    <property type="entry name" value="HEXAPEP_TRANSFERASES"/>
    <property type="match status" value="1"/>
</dbReference>
<keyword evidence="2" id="KW-0808">Transferase</keyword>
<evidence type="ECO:0000313" key="7">
    <source>
        <dbReference type="Proteomes" id="UP000184216"/>
    </source>
</evidence>
<comment type="caution">
    <text evidence="5">The sequence shown here is derived from an EMBL/GenBank/DDBJ whole genome shotgun (WGS) entry which is preliminary data.</text>
</comment>
<organism evidence="5 8">
    <name type="scientific">Flavobacterium pectinovorum</name>
    <dbReference type="NCBI Taxonomy" id="29533"/>
    <lineage>
        <taxon>Bacteria</taxon>
        <taxon>Pseudomonadati</taxon>
        <taxon>Bacteroidota</taxon>
        <taxon>Flavobacteriia</taxon>
        <taxon>Flavobacteriales</taxon>
        <taxon>Flavobacteriaceae</taxon>
        <taxon>Flavobacterium</taxon>
    </lineage>
</organism>
<evidence type="ECO:0000313" key="5">
    <source>
        <dbReference type="EMBL" id="OXB00038.1"/>
    </source>
</evidence>
<dbReference type="Pfam" id="PF14602">
    <property type="entry name" value="Hexapep_2"/>
    <property type="match status" value="1"/>
</dbReference>
<dbReference type="PANTHER" id="PTHR23416:SF23">
    <property type="entry name" value="ACETYLTRANSFERASE C18B11.09C-RELATED"/>
    <property type="match status" value="1"/>
</dbReference>
<dbReference type="Proteomes" id="UP000184216">
    <property type="component" value="Unassembled WGS sequence"/>
</dbReference>
<accession>A0AB36NYB7</accession>
<dbReference type="Gene3D" id="2.160.10.10">
    <property type="entry name" value="Hexapeptide repeat proteins"/>
    <property type="match status" value="1"/>
</dbReference>
<dbReference type="SUPFAM" id="SSF51161">
    <property type="entry name" value="Trimeric LpxA-like enzymes"/>
    <property type="match status" value="1"/>
</dbReference>
<dbReference type="InterPro" id="IPR018357">
    <property type="entry name" value="Hexapep_transf_CS"/>
</dbReference>
<dbReference type="InterPro" id="IPR051159">
    <property type="entry name" value="Hexapeptide_acetyltransf"/>
</dbReference>
<name>A0AB36NYB7_9FLAO</name>
<proteinExistence type="inferred from homology"/>
<evidence type="ECO:0000256" key="1">
    <source>
        <dbReference type="ARBA" id="ARBA00007274"/>
    </source>
</evidence>
<keyword evidence="3" id="KW-0677">Repeat</keyword>